<gene>
    <name evidence="1" type="ORF">Ciccas_008543</name>
</gene>
<dbReference type="EMBL" id="JBJKFK010001524">
    <property type="protein sequence ID" value="KAL3312860.1"/>
    <property type="molecule type" value="Genomic_DNA"/>
</dbReference>
<proteinExistence type="predicted"/>
<name>A0ABD2PZM8_9PLAT</name>
<dbReference type="AlphaFoldDB" id="A0ABD2PZM8"/>
<comment type="caution">
    <text evidence="1">The sequence shown here is derived from an EMBL/GenBank/DDBJ whole genome shotgun (WGS) entry which is preliminary data.</text>
</comment>
<feature type="non-terminal residue" evidence="1">
    <location>
        <position position="1"/>
    </location>
</feature>
<reference evidence="1 2" key="1">
    <citation type="submission" date="2024-11" db="EMBL/GenBank/DDBJ databases">
        <title>Adaptive evolution of stress response genes in parasites aligns with host niche diversity.</title>
        <authorList>
            <person name="Hahn C."/>
            <person name="Resl P."/>
        </authorList>
    </citation>
    <scope>NUCLEOTIDE SEQUENCE [LARGE SCALE GENOMIC DNA]</scope>
    <source>
        <strain evidence="1">EGGRZ-B1_66</strain>
        <tissue evidence="1">Body</tissue>
    </source>
</reference>
<protein>
    <submittedName>
        <fullName evidence="1">Uncharacterized protein</fullName>
    </submittedName>
</protein>
<keyword evidence="2" id="KW-1185">Reference proteome</keyword>
<evidence type="ECO:0000313" key="1">
    <source>
        <dbReference type="EMBL" id="KAL3312860.1"/>
    </source>
</evidence>
<evidence type="ECO:0000313" key="2">
    <source>
        <dbReference type="Proteomes" id="UP001626550"/>
    </source>
</evidence>
<sequence length="62" mass="6638">NDHRVHFDESLNNTFCDSAGEAESIASTSSSSTGINRLQVANAASSTYPLRFNDDDATSTQL</sequence>
<organism evidence="1 2">
    <name type="scientific">Cichlidogyrus casuarinus</name>
    <dbReference type="NCBI Taxonomy" id="1844966"/>
    <lineage>
        <taxon>Eukaryota</taxon>
        <taxon>Metazoa</taxon>
        <taxon>Spiralia</taxon>
        <taxon>Lophotrochozoa</taxon>
        <taxon>Platyhelminthes</taxon>
        <taxon>Monogenea</taxon>
        <taxon>Monopisthocotylea</taxon>
        <taxon>Dactylogyridea</taxon>
        <taxon>Ancyrocephalidae</taxon>
        <taxon>Cichlidogyrus</taxon>
    </lineage>
</organism>
<accession>A0ABD2PZM8</accession>
<dbReference type="Proteomes" id="UP001626550">
    <property type="component" value="Unassembled WGS sequence"/>
</dbReference>